<dbReference type="GO" id="GO:0045202">
    <property type="term" value="C:synapse"/>
    <property type="evidence" value="ECO:0007669"/>
    <property type="project" value="Ensembl"/>
</dbReference>
<evidence type="ECO:0000256" key="18">
    <source>
        <dbReference type="RuleBase" id="RU361114"/>
    </source>
</evidence>
<gene>
    <name evidence="20" type="primary">TTYH1</name>
</gene>
<feature type="compositionally biased region" description="Low complexity" evidence="19">
    <location>
        <begin position="473"/>
        <end position="483"/>
    </location>
</feature>
<evidence type="ECO:0000256" key="2">
    <source>
        <dbReference type="ARBA" id="ARBA00009849"/>
    </source>
</evidence>
<evidence type="ECO:0000256" key="8">
    <source>
        <dbReference type="ARBA" id="ARBA00023136"/>
    </source>
</evidence>
<comment type="function">
    <text evidence="18">Probable chloride channel.</text>
</comment>
<evidence type="ECO:0000256" key="13">
    <source>
        <dbReference type="ARBA" id="ARBA00023303"/>
    </source>
</evidence>
<keyword evidence="5 18" id="KW-0812">Transmembrane</keyword>
<evidence type="ECO:0000256" key="9">
    <source>
        <dbReference type="ARBA" id="ARBA00023157"/>
    </source>
</evidence>
<protein>
    <recommendedName>
        <fullName evidence="18">Protein tweety homolog</fullName>
    </recommendedName>
</protein>
<keyword evidence="3 18" id="KW-0813">Transport</keyword>
<keyword evidence="7 18" id="KW-0406">Ion transport</keyword>
<evidence type="ECO:0000256" key="1">
    <source>
        <dbReference type="ARBA" id="ARBA00004651"/>
    </source>
</evidence>
<dbReference type="GO" id="GO:0072089">
    <property type="term" value="P:stem cell proliferation"/>
    <property type="evidence" value="ECO:0007669"/>
    <property type="project" value="Ensembl"/>
</dbReference>
<evidence type="ECO:0000313" key="21">
    <source>
        <dbReference type="Proteomes" id="UP000007648"/>
    </source>
</evidence>
<evidence type="ECO:0000256" key="7">
    <source>
        <dbReference type="ARBA" id="ARBA00023065"/>
    </source>
</evidence>
<comment type="similarity">
    <text evidence="2 18">Belongs to the tweety family.</text>
</comment>
<evidence type="ECO:0000256" key="14">
    <source>
        <dbReference type="ARBA" id="ARBA00024167"/>
    </source>
</evidence>
<sequence>MLPLLSHIIAGATPVSTIGHVPWSLEARRWVMSAHFTEEDTEALLLVAALAGLGLAVNLLVLGLYLLRSCCRCRRPKAGPPEVSGSPDGGGCVTWSCVAALLLGCAGIGLGFYGNSETSDGVSQLSFSLLHANHTLSSIDRLVSETVERLDSAVRSELTTLEEVMAPRTELVAAARGARRLAEAVAQQLGELAFWRGVPLSPIRVAESVSFVEEYRWLAYILLLLLDLLVCLFTLLGLAKQSKWLVIVMTVMSLLVLILSWGSMGLEAAAAVGLSDFCSSPDPYVLNLTRAETGLNPEILHYYFLCNQMVSSPFQERLTLSQRSLASIYAQLQGLEREAVPQFPAAQDYGAALRGLCEDSMEGLLFLLLFSLLSALALATALCSLPGAWAHFPPSDDYDDPEDDDPFNPQACGALGHLVSQAGMDCGGEGGRRGSDACLCLRGQRLRAGPLLESQGVGAKGWTCYHGMGSASPGTPSSLSPPLRISRNQNALSSGSRPSETTSSGWVCYPHLW</sequence>
<evidence type="ECO:0000313" key="20">
    <source>
        <dbReference type="Ensembl" id="ENSSHAP00000038850.1"/>
    </source>
</evidence>
<evidence type="ECO:0000256" key="6">
    <source>
        <dbReference type="ARBA" id="ARBA00022989"/>
    </source>
</evidence>
<keyword evidence="8 18" id="KW-0472">Membrane</keyword>
<reference evidence="20" key="2">
    <citation type="submission" date="2025-08" db="UniProtKB">
        <authorList>
            <consortium name="Ensembl"/>
        </authorList>
    </citation>
    <scope>IDENTIFICATION</scope>
</reference>
<dbReference type="GO" id="GO:0046847">
    <property type="term" value="P:filopodium assembly"/>
    <property type="evidence" value="ECO:0007669"/>
    <property type="project" value="Ensembl"/>
</dbReference>
<organism evidence="20 21">
    <name type="scientific">Sarcophilus harrisii</name>
    <name type="common">Tasmanian devil</name>
    <name type="synonym">Sarcophilus laniarius</name>
    <dbReference type="NCBI Taxonomy" id="9305"/>
    <lineage>
        <taxon>Eukaryota</taxon>
        <taxon>Metazoa</taxon>
        <taxon>Chordata</taxon>
        <taxon>Craniata</taxon>
        <taxon>Vertebrata</taxon>
        <taxon>Euteleostomi</taxon>
        <taxon>Mammalia</taxon>
        <taxon>Metatheria</taxon>
        <taxon>Dasyuromorphia</taxon>
        <taxon>Dasyuridae</taxon>
        <taxon>Sarcophilus</taxon>
    </lineage>
</organism>
<dbReference type="AlphaFoldDB" id="A0A7N4V4K3"/>
<evidence type="ECO:0000256" key="3">
    <source>
        <dbReference type="ARBA" id="ARBA00022448"/>
    </source>
</evidence>
<evidence type="ECO:0000256" key="16">
    <source>
        <dbReference type="ARBA" id="ARBA00044730"/>
    </source>
</evidence>
<dbReference type="GO" id="GO:0007219">
    <property type="term" value="P:Notch signaling pathway"/>
    <property type="evidence" value="ECO:0007669"/>
    <property type="project" value="Ensembl"/>
</dbReference>
<keyword evidence="11" id="KW-0325">Glycoprotein</keyword>
<dbReference type="InterPro" id="IPR006990">
    <property type="entry name" value="Tweety"/>
</dbReference>
<feature type="region of interest" description="Disordered" evidence="19">
    <location>
        <begin position="473"/>
        <end position="503"/>
    </location>
</feature>
<keyword evidence="21" id="KW-1185">Reference proteome</keyword>
<dbReference type="GO" id="GO:0034707">
    <property type="term" value="C:chloride channel complex"/>
    <property type="evidence" value="ECO:0007669"/>
    <property type="project" value="UniProtKB-UniRule"/>
</dbReference>
<comment type="catalytic activity">
    <reaction evidence="14">
        <text>chloride(in) = chloride(out)</text>
        <dbReference type="Rhea" id="RHEA:29823"/>
        <dbReference type="ChEBI" id="CHEBI:17996"/>
    </reaction>
</comment>
<keyword evidence="12 18" id="KW-0868">Chloride</keyword>
<comment type="subcellular location">
    <subcellularLocation>
        <location evidence="1">Cell membrane</location>
        <topology evidence="1">Multi-pass membrane protein</topology>
    </subcellularLocation>
</comment>
<dbReference type="Pfam" id="PF04906">
    <property type="entry name" value="Tweety"/>
    <property type="match status" value="1"/>
</dbReference>
<name>A0A7N4V4K3_SARHA</name>
<dbReference type="GO" id="GO:0072320">
    <property type="term" value="F:volume-sensitive chloride channel activity"/>
    <property type="evidence" value="ECO:0007669"/>
    <property type="project" value="Ensembl"/>
</dbReference>
<proteinExistence type="inferred from homology"/>
<dbReference type="Proteomes" id="UP000007648">
    <property type="component" value="Unassembled WGS sequence"/>
</dbReference>
<keyword evidence="9" id="KW-1015">Disulfide bond</keyword>
<comment type="function">
    <text evidence="16">Calcium-independent, swelling-dependent volume-regulated anion channel (VRAC-swell) which plays a pivotal role in the process of regulatory volume decrease (RVD) in the brain through the efflux of anions like chloride and organic osmolytes like glutamate.</text>
</comment>
<dbReference type="FunCoup" id="A0A7N4V4K3">
    <property type="interactions" value="748"/>
</dbReference>
<keyword evidence="4" id="KW-1003">Cell membrane</keyword>
<comment type="catalytic activity">
    <reaction evidence="15">
        <text>L-glutamate(out) = L-glutamate(in)</text>
        <dbReference type="Rhea" id="RHEA:66336"/>
        <dbReference type="ChEBI" id="CHEBI:29985"/>
    </reaction>
    <physiologicalReaction direction="right-to-left" evidence="15">
        <dbReference type="Rhea" id="RHEA:66338"/>
    </physiologicalReaction>
</comment>
<evidence type="ECO:0000256" key="10">
    <source>
        <dbReference type="ARBA" id="ARBA00023173"/>
    </source>
</evidence>
<dbReference type="GO" id="GO:0031589">
    <property type="term" value="P:cell-substrate adhesion"/>
    <property type="evidence" value="ECO:0007669"/>
    <property type="project" value="Ensembl"/>
</dbReference>
<evidence type="ECO:0000256" key="5">
    <source>
        <dbReference type="ARBA" id="ARBA00022692"/>
    </source>
</evidence>
<feature type="transmembrane region" description="Helical" evidence="18">
    <location>
        <begin position="364"/>
        <end position="389"/>
    </location>
</feature>
<feature type="compositionally biased region" description="Low complexity" evidence="19">
    <location>
        <begin position="493"/>
        <end position="503"/>
    </location>
</feature>
<dbReference type="GO" id="GO:0000278">
    <property type="term" value="P:mitotic cell cycle"/>
    <property type="evidence" value="ECO:0007669"/>
    <property type="project" value="Ensembl"/>
</dbReference>
<dbReference type="GO" id="GO:0098609">
    <property type="term" value="P:cell-cell adhesion"/>
    <property type="evidence" value="ECO:0007669"/>
    <property type="project" value="Ensembl"/>
</dbReference>
<accession>A0A7N4V4K3</accession>
<dbReference type="GO" id="GO:0015813">
    <property type="term" value="P:L-glutamate transmembrane transport"/>
    <property type="evidence" value="ECO:0007669"/>
    <property type="project" value="Ensembl"/>
</dbReference>
<keyword evidence="13 18" id="KW-0407">Ion channel</keyword>
<feature type="transmembrane region" description="Helical" evidence="18">
    <location>
        <begin position="217"/>
        <end position="238"/>
    </location>
</feature>
<evidence type="ECO:0000256" key="19">
    <source>
        <dbReference type="SAM" id="MobiDB-lite"/>
    </source>
</evidence>
<reference evidence="20" key="3">
    <citation type="submission" date="2025-09" db="UniProtKB">
        <authorList>
            <consortium name="Ensembl"/>
        </authorList>
    </citation>
    <scope>IDENTIFICATION</scope>
</reference>
<dbReference type="GO" id="GO:0030868">
    <property type="term" value="C:smooth endoplasmic reticulum membrane"/>
    <property type="evidence" value="ECO:0007669"/>
    <property type="project" value="Ensembl"/>
</dbReference>
<dbReference type="Ensembl" id="ENSSHAT00000033410.1">
    <property type="protein sequence ID" value="ENSSHAP00000038850.1"/>
    <property type="gene ID" value="ENSSHAG00000006229.2"/>
</dbReference>
<evidence type="ECO:0000256" key="11">
    <source>
        <dbReference type="ARBA" id="ARBA00023180"/>
    </source>
</evidence>
<dbReference type="GeneTree" id="ENSGT00950000183060"/>
<dbReference type="GO" id="GO:0005229">
    <property type="term" value="F:intracellularly calcium-gated chloride channel activity"/>
    <property type="evidence" value="ECO:0007669"/>
    <property type="project" value="TreeGrafter"/>
</dbReference>
<dbReference type="GO" id="GO:0032433">
    <property type="term" value="C:filopodium tip"/>
    <property type="evidence" value="ECO:0007669"/>
    <property type="project" value="Ensembl"/>
</dbReference>
<comment type="caution">
    <text evidence="18">Lacks conserved residue(s) required for the propagation of feature annotation.</text>
</comment>
<comment type="subunit">
    <text evidence="17">Homotetramer; disulfide-linked. Homodimer.</text>
</comment>
<feature type="transmembrane region" description="Helical" evidence="18">
    <location>
        <begin position="43"/>
        <end position="67"/>
    </location>
</feature>
<dbReference type="InParanoid" id="A0A7N4V4K3"/>
<reference evidence="20 21" key="1">
    <citation type="journal article" date="2011" name="Proc. Natl. Acad. Sci. U.S.A.">
        <title>Genetic diversity and population structure of the endangered marsupial Sarcophilus harrisii (Tasmanian devil).</title>
        <authorList>
            <person name="Miller W."/>
            <person name="Hayes V.M."/>
            <person name="Ratan A."/>
            <person name="Petersen D.C."/>
            <person name="Wittekindt N.E."/>
            <person name="Miller J."/>
            <person name="Walenz B."/>
            <person name="Knight J."/>
            <person name="Qi J."/>
            <person name="Zhao F."/>
            <person name="Wang Q."/>
            <person name="Bedoya-Reina O.C."/>
            <person name="Katiyar N."/>
            <person name="Tomsho L.P."/>
            <person name="Kasson L.M."/>
            <person name="Hardie R.A."/>
            <person name="Woodbridge P."/>
            <person name="Tindall E.A."/>
            <person name="Bertelsen M.F."/>
            <person name="Dixon D."/>
            <person name="Pyecroft S."/>
            <person name="Helgen K.M."/>
            <person name="Lesk A.M."/>
            <person name="Pringle T.H."/>
            <person name="Patterson N."/>
            <person name="Zhang Y."/>
            <person name="Kreiss A."/>
            <person name="Woods G.M."/>
            <person name="Jones M.E."/>
            <person name="Schuster S.C."/>
        </authorList>
    </citation>
    <scope>NUCLEOTIDE SEQUENCE [LARGE SCALE GENOMIC DNA]</scope>
</reference>
<dbReference type="GO" id="GO:0000902">
    <property type="term" value="P:cell morphogenesis"/>
    <property type="evidence" value="ECO:0007669"/>
    <property type="project" value="Ensembl"/>
</dbReference>
<dbReference type="GO" id="GO:0005509">
    <property type="term" value="F:calcium ion binding"/>
    <property type="evidence" value="ECO:0007669"/>
    <property type="project" value="Ensembl"/>
</dbReference>
<dbReference type="GO" id="GO:0022008">
    <property type="term" value="P:neurogenesis"/>
    <property type="evidence" value="ECO:0007669"/>
    <property type="project" value="Ensembl"/>
</dbReference>
<dbReference type="PANTHER" id="PTHR12424">
    <property type="entry name" value="TWEETY-RELATED"/>
    <property type="match status" value="1"/>
</dbReference>
<evidence type="ECO:0000256" key="15">
    <source>
        <dbReference type="ARBA" id="ARBA00044642"/>
    </source>
</evidence>
<feature type="transmembrane region" description="Helical" evidence="18">
    <location>
        <begin position="244"/>
        <end position="262"/>
    </location>
</feature>
<dbReference type="GO" id="GO:0048863">
    <property type="term" value="P:stem cell differentiation"/>
    <property type="evidence" value="ECO:0007669"/>
    <property type="project" value="Ensembl"/>
</dbReference>
<evidence type="ECO:0000256" key="12">
    <source>
        <dbReference type="ARBA" id="ARBA00023214"/>
    </source>
</evidence>
<keyword evidence="6 18" id="KW-1133">Transmembrane helix</keyword>
<keyword evidence="10 18" id="KW-0869">Chloride channel</keyword>
<dbReference type="PANTHER" id="PTHR12424:SF5">
    <property type="entry name" value="PROTEIN TWEETY HOMOLOG 1"/>
    <property type="match status" value="1"/>
</dbReference>
<evidence type="ECO:0000256" key="4">
    <source>
        <dbReference type="ARBA" id="ARBA00022475"/>
    </source>
</evidence>
<evidence type="ECO:0000256" key="17">
    <source>
        <dbReference type="ARBA" id="ARBA00047042"/>
    </source>
</evidence>
<dbReference type="GO" id="GO:0010467">
    <property type="term" value="P:gene expression"/>
    <property type="evidence" value="ECO:0007669"/>
    <property type="project" value="Ensembl"/>
</dbReference>
<dbReference type="GO" id="GO:0031527">
    <property type="term" value="C:filopodium membrane"/>
    <property type="evidence" value="ECO:0007669"/>
    <property type="project" value="Ensembl"/>
</dbReference>